<name>A0A7S8F4S9_9SPHN</name>
<keyword evidence="1" id="KW-0812">Transmembrane</keyword>
<feature type="transmembrane region" description="Helical" evidence="1">
    <location>
        <begin position="100"/>
        <end position="119"/>
    </location>
</feature>
<dbReference type="Proteomes" id="UP000594459">
    <property type="component" value="Chromosome"/>
</dbReference>
<gene>
    <name evidence="2" type="ORF">IRL76_14410</name>
</gene>
<keyword evidence="1" id="KW-1133">Transmembrane helix</keyword>
<organism evidence="2 3">
    <name type="scientific">Qipengyuania soli</name>
    <dbReference type="NCBI Taxonomy" id="2782568"/>
    <lineage>
        <taxon>Bacteria</taxon>
        <taxon>Pseudomonadati</taxon>
        <taxon>Pseudomonadota</taxon>
        <taxon>Alphaproteobacteria</taxon>
        <taxon>Sphingomonadales</taxon>
        <taxon>Erythrobacteraceae</taxon>
        <taxon>Qipengyuania</taxon>
    </lineage>
</organism>
<dbReference type="KEGG" id="qso:IRL76_14410"/>
<evidence type="ECO:0008006" key="4">
    <source>
        <dbReference type="Google" id="ProtNLM"/>
    </source>
</evidence>
<feature type="transmembrane region" description="Helical" evidence="1">
    <location>
        <begin position="51"/>
        <end position="67"/>
    </location>
</feature>
<keyword evidence="3" id="KW-1185">Reference proteome</keyword>
<evidence type="ECO:0000256" key="1">
    <source>
        <dbReference type="SAM" id="Phobius"/>
    </source>
</evidence>
<dbReference type="EMBL" id="CP064654">
    <property type="protein sequence ID" value="QPC98998.1"/>
    <property type="molecule type" value="Genomic_DNA"/>
</dbReference>
<proteinExistence type="predicted"/>
<protein>
    <recommendedName>
        <fullName evidence="4">DUF4345 domain-containing protein</fullName>
    </recommendedName>
</protein>
<sequence>MHVILSAIILLLAILDLVIGTGFLVNPASAGSDFGLSILTTHGSSTLRGDMTAFFFVAAMSMGWGAWRRRGDVLLPALGLFTIAITGRLINLVLEGTYEGWIVPMFVEGTHIVVLLLAMRAWGWSPRQA</sequence>
<accession>A0A7S8F4S9</accession>
<dbReference type="AlphaFoldDB" id="A0A7S8F4S9"/>
<reference evidence="2 3" key="1">
    <citation type="submission" date="2020-11" db="EMBL/GenBank/DDBJ databases">
        <title>The genome sequence of Erythrobacter sp. 6D36.</title>
        <authorList>
            <person name="Liu Y."/>
        </authorList>
    </citation>
    <scope>NUCLEOTIDE SEQUENCE [LARGE SCALE GENOMIC DNA]</scope>
    <source>
        <strain evidence="2 3">6D36</strain>
    </source>
</reference>
<feature type="transmembrane region" description="Helical" evidence="1">
    <location>
        <begin position="74"/>
        <end position="94"/>
    </location>
</feature>
<dbReference type="RefSeq" id="WP_200982002.1">
    <property type="nucleotide sequence ID" value="NZ_CP064654.1"/>
</dbReference>
<keyword evidence="1" id="KW-0472">Membrane</keyword>
<evidence type="ECO:0000313" key="3">
    <source>
        <dbReference type="Proteomes" id="UP000594459"/>
    </source>
</evidence>
<evidence type="ECO:0000313" key="2">
    <source>
        <dbReference type="EMBL" id="QPC98998.1"/>
    </source>
</evidence>